<gene>
    <name evidence="1" type="ORF">EXN61_26425</name>
</gene>
<proteinExistence type="predicted"/>
<protein>
    <recommendedName>
        <fullName evidence="3">RidA family protein</fullName>
    </recommendedName>
</protein>
<accession>A0A546XEY0</accession>
<evidence type="ECO:0000313" key="2">
    <source>
        <dbReference type="Proteomes" id="UP000317023"/>
    </source>
</evidence>
<dbReference type="EMBL" id="SGOE01000013">
    <property type="protein sequence ID" value="TRA99322.1"/>
    <property type="molecule type" value="Genomic_DNA"/>
</dbReference>
<dbReference type="Proteomes" id="UP000317023">
    <property type="component" value="Unassembled WGS sequence"/>
</dbReference>
<comment type="caution">
    <text evidence="1">The sequence shown here is derived from an EMBL/GenBank/DDBJ whole genome shotgun (WGS) entry which is preliminary data.</text>
</comment>
<evidence type="ECO:0000313" key="1">
    <source>
        <dbReference type="EMBL" id="TRA99322.1"/>
    </source>
</evidence>
<reference evidence="1 2" key="1">
    <citation type="journal article" date="2019" name="Appl. Microbiol. Biotechnol.">
        <title>Differential efficiency of wild type rhizogenic strains for rol gene transformation of plants.</title>
        <authorList>
            <person name="Desmet S."/>
            <person name="De Keyser E."/>
            <person name="Van Vaerenbergh J."/>
            <person name="Baeyen S."/>
            <person name="Van Huylenbroeck J."/>
            <person name="Geelen D."/>
            <person name="Dhooghe E."/>
        </authorList>
    </citation>
    <scope>NUCLEOTIDE SEQUENCE [LARGE SCALE GENOMIC DNA]</scope>
    <source>
        <strain evidence="1 2">MAFF210266</strain>
    </source>
</reference>
<organism evidence="1 2">
    <name type="scientific">Agrobacterium tumefaciens</name>
    <dbReference type="NCBI Taxonomy" id="358"/>
    <lineage>
        <taxon>Bacteria</taxon>
        <taxon>Pseudomonadati</taxon>
        <taxon>Pseudomonadota</taxon>
        <taxon>Alphaproteobacteria</taxon>
        <taxon>Hyphomicrobiales</taxon>
        <taxon>Rhizobiaceae</taxon>
        <taxon>Rhizobium/Agrobacterium group</taxon>
        <taxon>Agrobacterium</taxon>
        <taxon>Agrobacterium tumefaciens complex</taxon>
    </lineage>
</organism>
<sequence length="77" mass="8248">MDHDAAHCSLPAGRHALYQANGYSAAIRFGDLLFVSGPETREPNSSATLRNLKNLEANPRCNPTSIEHAISPGKSAM</sequence>
<evidence type="ECO:0008006" key="3">
    <source>
        <dbReference type="Google" id="ProtNLM"/>
    </source>
</evidence>
<name>A0A546XEY0_AGRTU</name>
<dbReference type="AlphaFoldDB" id="A0A546XEY0"/>